<reference evidence="4 5" key="1">
    <citation type="submission" date="2024-06" db="EMBL/GenBank/DDBJ databases">
        <title>The Natural Products Discovery Center: Release of the First 8490 Sequenced Strains for Exploring Actinobacteria Biosynthetic Diversity.</title>
        <authorList>
            <person name="Kalkreuter E."/>
            <person name="Kautsar S.A."/>
            <person name="Yang D."/>
            <person name="Bader C.D."/>
            <person name="Teijaro C.N."/>
            <person name="Fluegel L."/>
            <person name="Davis C.M."/>
            <person name="Simpson J.R."/>
            <person name="Lauterbach L."/>
            <person name="Steele A.D."/>
            <person name="Gui C."/>
            <person name="Meng S."/>
            <person name="Li G."/>
            <person name="Viehrig K."/>
            <person name="Ye F."/>
            <person name="Su P."/>
            <person name="Kiefer A.F."/>
            <person name="Nichols A."/>
            <person name="Cepeda A.J."/>
            <person name="Yan W."/>
            <person name="Fan B."/>
            <person name="Jiang Y."/>
            <person name="Adhikari A."/>
            <person name="Zheng C.-J."/>
            <person name="Schuster L."/>
            <person name="Cowan T.M."/>
            <person name="Smanski M.J."/>
            <person name="Chevrette M.G."/>
            <person name="De Carvalho L.P.S."/>
            <person name="Shen B."/>
        </authorList>
    </citation>
    <scope>NUCLEOTIDE SEQUENCE [LARGE SCALE GENOMIC DNA]</scope>
    <source>
        <strain evidence="4 5">NPDC052360</strain>
    </source>
</reference>
<accession>A0ABV3KI24</accession>
<evidence type="ECO:0000313" key="5">
    <source>
        <dbReference type="Proteomes" id="UP001553148"/>
    </source>
</evidence>
<comment type="caution">
    <text evidence="4">The sequence shown here is derived from an EMBL/GenBank/DDBJ whole genome shotgun (WGS) entry which is preliminary data.</text>
</comment>
<dbReference type="PANTHER" id="PTHR22946">
    <property type="entry name" value="DIENELACTONE HYDROLASE DOMAIN-CONTAINING PROTEIN-RELATED"/>
    <property type="match status" value="1"/>
</dbReference>
<evidence type="ECO:0000259" key="3">
    <source>
        <dbReference type="Pfam" id="PF00561"/>
    </source>
</evidence>
<protein>
    <submittedName>
        <fullName evidence="4">Alpha/beta fold hydrolase</fullName>
    </submittedName>
</protein>
<dbReference type="InterPro" id="IPR029058">
    <property type="entry name" value="AB_hydrolase_fold"/>
</dbReference>
<dbReference type="InterPro" id="IPR050261">
    <property type="entry name" value="FrsA_esterase"/>
</dbReference>
<keyword evidence="5" id="KW-1185">Reference proteome</keyword>
<dbReference type="Pfam" id="PF00561">
    <property type="entry name" value="Abhydrolase_1"/>
    <property type="match status" value="1"/>
</dbReference>
<keyword evidence="4" id="KW-0378">Hydrolase</keyword>
<dbReference type="Gene3D" id="3.40.50.1820">
    <property type="entry name" value="alpha/beta hydrolase"/>
    <property type="match status" value="1"/>
</dbReference>
<dbReference type="SUPFAM" id="SSF53474">
    <property type="entry name" value="alpha/beta-Hydrolases"/>
    <property type="match status" value="1"/>
</dbReference>
<dbReference type="GO" id="GO:0016787">
    <property type="term" value="F:hydrolase activity"/>
    <property type="evidence" value="ECO:0007669"/>
    <property type="project" value="UniProtKB-KW"/>
</dbReference>
<evidence type="ECO:0000256" key="2">
    <source>
        <dbReference type="SAM" id="MobiDB-lite"/>
    </source>
</evidence>
<dbReference type="RefSeq" id="WP_239513192.1">
    <property type="nucleotide sequence ID" value="NZ_JBFAUJ010000002.1"/>
</dbReference>
<proteinExistence type="inferred from homology"/>
<dbReference type="PANTHER" id="PTHR22946:SF12">
    <property type="entry name" value="CONIDIAL PIGMENT BIOSYNTHESIS PROTEIN AYG1 (AFU_ORTHOLOGUE AFUA_2G17550)"/>
    <property type="match status" value="1"/>
</dbReference>
<feature type="region of interest" description="Disordered" evidence="2">
    <location>
        <begin position="1"/>
        <end position="23"/>
    </location>
</feature>
<evidence type="ECO:0000313" key="4">
    <source>
        <dbReference type="EMBL" id="MEV8458932.1"/>
    </source>
</evidence>
<feature type="domain" description="AB hydrolase-1" evidence="3">
    <location>
        <begin position="257"/>
        <end position="369"/>
    </location>
</feature>
<organism evidence="4 5">
    <name type="scientific">Streptomyces griseosporeus</name>
    <dbReference type="NCBI Taxonomy" id="1910"/>
    <lineage>
        <taxon>Bacteria</taxon>
        <taxon>Bacillati</taxon>
        <taxon>Actinomycetota</taxon>
        <taxon>Actinomycetes</taxon>
        <taxon>Kitasatosporales</taxon>
        <taxon>Streptomycetaceae</taxon>
        <taxon>Streptomyces</taxon>
    </lineage>
</organism>
<name>A0ABV3KI24_STRGS</name>
<sequence length="460" mass="45641">MTTTDRPTDPTATQAADAAADLAAAQAADPADLTAAEAADAGHAAAHAADAVAVAADTAAAEAADAAAGPAAAQAADPAAGPAAAQAADPADFVAAQAAHAADPAAAHAADAVADAADTAAAEVADAAQAADAAADFAAAQWTRATGAGVDPHEYRRVTEGLTSVADWAPALRRAGRAHLDRAERAGSPVSAGAHLLTAARWFHLATLAHDEEAPYAAAEADDALGRGLALLEPGARRVSGEGFTGWLRGPADAPGTVVVVPGLDSAKEEFLDLASALLARGLAVFAMDGPGQGALAATTTLRPDYEQVVGRVVDALGVARVGVVGLSLGGFFAARAAALEPRVAAAATVSGPSRLDWDALPPPVRHILTLRTGGADAARAFARQVDLTALAPRIAAPLLVVDGGRDVIPGVTDGAPLARLAPHGTYLSVPHGDHLLGNARPDWLPHLADHMAGTLTGTR</sequence>
<feature type="compositionally biased region" description="Low complexity" evidence="2">
    <location>
        <begin position="9"/>
        <end position="23"/>
    </location>
</feature>
<dbReference type="InterPro" id="IPR000073">
    <property type="entry name" value="AB_hydrolase_1"/>
</dbReference>
<gene>
    <name evidence="4" type="ORF">AB0470_05205</name>
</gene>
<evidence type="ECO:0000256" key="1">
    <source>
        <dbReference type="ARBA" id="ARBA00038115"/>
    </source>
</evidence>
<comment type="similarity">
    <text evidence="1">Belongs to the AB hydrolase superfamily. FUS2 hydrolase family.</text>
</comment>
<dbReference type="EMBL" id="JBFAUJ010000002">
    <property type="protein sequence ID" value="MEV8458932.1"/>
    <property type="molecule type" value="Genomic_DNA"/>
</dbReference>
<dbReference type="Proteomes" id="UP001553148">
    <property type="component" value="Unassembled WGS sequence"/>
</dbReference>